<accession>A0A517ZSN8</accession>
<dbReference type="GO" id="GO:0006631">
    <property type="term" value="P:fatty acid metabolic process"/>
    <property type="evidence" value="ECO:0007669"/>
    <property type="project" value="InterPro"/>
</dbReference>
<keyword evidence="2 6" id="KW-0560">Oxidoreductase</keyword>
<dbReference type="PANTHER" id="PTHR48075:SF5">
    <property type="entry name" value="3-HYDROXYBUTYRYL-COA DEHYDROGENASE"/>
    <property type="match status" value="1"/>
</dbReference>
<dbReference type="SUPFAM" id="SSF51735">
    <property type="entry name" value="NAD(P)-binding Rossmann-fold domains"/>
    <property type="match status" value="1"/>
</dbReference>
<dbReference type="GO" id="GO:0008691">
    <property type="term" value="F:3-hydroxybutyryl-CoA dehydrogenase activity"/>
    <property type="evidence" value="ECO:0007669"/>
    <property type="project" value="UniProtKB-EC"/>
</dbReference>
<dbReference type="InterPro" id="IPR006108">
    <property type="entry name" value="3HC_DH_C"/>
</dbReference>
<dbReference type="InterPro" id="IPR013328">
    <property type="entry name" value="6PGD_dom2"/>
</dbReference>
<name>A0A517ZSN8_9PLAN</name>
<dbReference type="EMBL" id="CP036276">
    <property type="protein sequence ID" value="QDU45425.1"/>
    <property type="molecule type" value="Genomic_DNA"/>
</dbReference>
<dbReference type="PIRSF" id="PIRSF000105">
    <property type="entry name" value="HCDH"/>
    <property type="match status" value="1"/>
</dbReference>
<dbReference type="InterPro" id="IPR006176">
    <property type="entry name" value="3-OHacyl-CoA_DH_NAD-bd"/>
</dbReference>
<dbReference type="Gene3D" id="1.10.1040.10">
    <property type="entry name" value="N-(1-d-carboxylethyl)-l-norvaline Dehydrogenase, domain 2"/>
    <property type="match status" value="1"/>
</dbReference>
<feature type="site" description="Important for catalytic activity" evidence="3">
    <location>
        <position position="140"/>
    </location>
</feature>
<dbReference type="InterPro" id="IPR008927">
    <property type="entry name" value="6-PGluconate_DH-like_C_sf"/>
</dbReference>
<gene>
    <name evidence="6" type="primary">mmgB</name>
    <name evidence="6" type="ORF">Mal52_39190</name>
</gene>
<dbReference type="EC" id="1.1.1.157" evidence="6"/>
<dbReference type="KEGG" id="sdyn:Mal52_39190"/>
<evidence type="ECO:0000259" key="5">
    <source>
        <dbReference type="Pfam" id="PF02737"/>
    </source>
</evidence>
<feature type="domain" description="3-hydroxyacyl-CoA dehydrogenase NAD binding" evidence="5">
    <location>
        <begin position="5"/>
        <end position="183"/>
    </location>
</feature>
<dbReference type="Pfam" id="PF02737">
    <property type="entry name" value="3HCDH_N"/>
    <property type="match status" value="1"/>
</dbReference>
<feature type="domain" description="3-hydroxyacyl-CoA dehydrogenase C-terminal" evidence="4">
    <location>
        <begin position="186"/>
        <end position="282"/>
    </location>
</feature>
<dbReference type="InterPro" id="IPR006180">
    <property type="entry name" value="3-OHacyl-CoA_DH_CS"/>
</dbReference>
<dbReference type="FunFam" id="3.40.50.720:FF:000009">
    <property type="entry name" value="Fatty oxidation complex, alpha subunit"/>
    <property type="match status" value="1"/>
</dbReference>
<protein>
    <submittedName>
        <fullName evidence="6">Putative 3-hydroxybutyryl-CoA dehydrogenase</fullName>
        <ecNumber evidence="6">1.1.1.157</ecNumber>
    </submittedName>
</protein>
<reference evidence="6 7" key="1">
    <citation type="submission" date="2019-02" db="EMBL/GenBank/DDBJ databases">
        <title>Deep-cultivation of Planctomycetes and their phenomic and genomic characterization uncovers novel biology.</title>
        <authorList>
            <person name="Wiegand S."/>
            <person name="Jogler M."/>
            <person name="Boedeker C."/>
            <person name="Pinto D."/>
            <person name="Vollmers J."/>
            <person name="Rivas-Marin E."/>
            <person name="Kohn T."/>
            <person name="Peeters S.H."/>
            <person name="Heuer A."/>
            <person name="Rast P."/>
            <person name="Oberbeckmann S."/>
            <person name="Bunk B."/>
            <person name="Jeske O."/>
            <person name="Meyerdierks A."/>
            <person name="Storesund J.E."/>
            <person name="Kallscheuer N."/>
            <person name="Luecker S."/>
            <person name="Lage O.M."/>
            <person name="Pohl T."/>
            <person name="Merkel B.J."/>
            <person name="Hornburger P."/>
            <person name="Mueller R.-W."/>
            <person name="Bruemmer F."/>
            <person name="Labrenz M."/>
            <person name="Spormann A.M."/>
            <person name="Op den Camp H."/>
            <person name="Overmann J."/>
            <person name="Amann R."/>
            <person name="Jetten M.S.M."/>
            <person name="Mascher T."/>
            <person name="Medema M.H."/>
            <person name="Devos D.P."/>
            <person name="Kaster A.-K."/>
            <person name="Ovreas L."/>
            <person name="Rohde M."/>
            <person name="Galperin M.Y."/>
            <person name="Jogler C."/>
        </authorList>
    </citation>
    <scope>NUCLEOTIDE SEQUENCE [LARGE SCALE GENOMIC DNA]</scope>
    <source>
        <strain evidence="6 7">Mal52</strain>
    </source>
</reference>
<keyword evidence="7" id="KW-1185">Reference proteome</keyword>
<dbReference type="NCBIfam" id="NF005875">
    <property type="entry name" value="PRK07819.1"/>
    <property type="match status" value="1"/>
</dbReference>
<dbReference type="Proteomes" id="UP000319383">
    <property type="component" value="Chromosome"/>
</dbReference>
<evidence type="ECO:0000256" key="1">
    <source>
        <dbReference type="ARBA" id="ARBA00009463"/>
    </source>
</evidence>
<evidence type="ECO:0000313" key="6">
    <source>
        <dbReference type="EMBL" id="QDU45425.1"/>
    </source>
</evidence>
<dbReference type="PROSITE" id="PS00067">
    <property type="entry name" value="3HCDH"/>
    <property type="match status" value="1"/>
</dbReference>
<evidence type="ECO:0000256" key="2">
    <source>
        <dbReference type="ARBA" id="ARBA00023002"/>
    </source>
</evidence>
<dbReference type="PANTHER" id="PTHR48075">
    <property type="entry name" value="3-HYDROXYACYL-COA DEHYDROGENASE FAMILY PROTEIN"/>
    <property type="match status" value="1"/>
</dbReference>
<dbReference type="AlphaFoldDB" id="A0A517ZSN8"/>
<dbReference type="SUPFAM" id="SSF48179">
    <property type="entry name" value="6-phosphogluconate dehydrogenase C-terminal domain-like"/>
    <property type="match status" value="1"/>
</dbReference>
<sequence length="282" mass="30631">MQVEHVAILGAGAMGRGITEAAAVHGVQITVIEPVQEQRTLAAAHIKKSVEKGIRRGKVSAESPEEVLKCIRWTDQLEAAHEADFVIEAAVEREEIKTELFRKLDDLCGPDTILASNTSSISITLLAAATKRPEQVVGMHFFNPVPVMAPVEIVRGLQTSAETIATTKTLAEKMGKQALIVADSPGFVVNRILMPLINEAIFTLQEGIADEQTIDSLMKLGCNHPMGPLELADLIGLDVCLDISKVLYKELGDPKYRPCPLLARMVAAGHIGRKSGRGFYRY</sequence>
<evidence type="ECO:0000256" key="3">
    <source>
        <dbReference type="PIRSR" id="PIRSR000105-1"/>
    </source>
</evidence>
<dbReference type="InterPro" id="IPR036291">
    <property type="entry name" value="NAD(P)-bd_dom_sf"/>
</dbReference>
<dbReference type="Gene3D" id="3.40.50.720">
    <property type="entry name" value="NAD(P)-binding Rossmann-like Domain"/>
    <property type="match status" value="1"/>
</dbReference>
<evidence type="ECO:0000313" key="7">
    <source>
        <dbReference type="Proteomes" id="UP000319383"/>
    </source>
</evidence>
<dbReference type="InterPro" id="IPR022694">
    <property type="entry name" value="3-OHacyl-CoA_DH"/>
</dbReference>
<comment type="similarity">
    <text evidence="1">Belongs to the 3-hydroxyacyl-CoA dehydrogenase family.</text>
</comment>
<proteinExistence type="inferred from homology"/>
<dbReference type="GO" id="GO:0070403">
    <property type="term" value="F:NAD+ binding"/>
    <property type="evidence" value="ECO:0007669"/>
    <property type="project" value="InterPro"/>
</dbReference>
<organism evidence="6 7">
    <name type="scientific">Symmachiella dynata</name>
    <dbReference type="NCBI Taxonomy" id="2527995"/>
    <lineage>
        <taxon>Bacteria</taxon>
        <taxon>Pseudomonadati</taxon>
        <taxon>Planctomycetota</taxon>
        <taxon>Planctomycetia</taxon>
        <taxon>Planctomycetales</taxon>
        <taxon>Planctomycetaceae</taxon>
        <taxon>Symmachiella</taxon>
    </lineage>
</organism>
<dbReference type="Pfam" id="PF00725">
    <property type="entry name" value="3HCDH"/>
    <property type="match status" value="1"/>
</dbReference>
<dbReference type="RefSeq" id="WP_145377816.1">
    <property type="nucleotide sequence ID" value="NZ_CP036276.1"/>
</dbReference>
<evidence type="ECO:0000259" key="4">
    <source>
        <dbReference type="Pfam" id="PF00725"/>
    </source>
</evidence>